<dbReference type="AlphaFoldDB" id="A0A843YZX2"/>
<dbReference type="EMBL" id="WINI01000008">
    <property type="protein sequence ID" value="MQR02096.1"/>
    <property type="molecule type" value="Genomic_DNA"/>
</dbReference>
<protein>
    <submittedName>
        <fullName evidence="3">DUF2875 domain-containing protein</fullName>
    </submittedName>
</protein>
<feature type="domain" description="Type VI lipase adapter protein Tla3 C-terminal" evidence="2">
    <location>
        <begin position="285"/>
        <end position="424"/>
    </location>
</feature>
<evidence type="ECO:0000259" key="1">
    <source>
        <dbReference type="Pfam" id="PF11394"/>
    </source>
</evidence>
<dbReference type="RefSeq" id="WP_153235722.1">
    <property type="nucleotide sequence ID" value="NZ_WINI01000008.1"/>
</dbReference>
<dbReference type="InterPro" id="IPR021531">
    <property type="entry name" value="Tla3_N"/>
</dbReference>
<sequence>MNNITKIDSLEIVGAGVSVETLGNHSDDPRVNLWKAVQANNGYIISSDANHYPTHFHDAPPLAENRQEAAIQTAMQHFMDNYPLPIAVVGANRDGSASQKDKIRVVNANIFVPKENDAHYTASGEFPGLKYQRGKVMNSYLSDSADLLWNNVFMTFDEHADIPAAGVGAVDGVVQRAFGEESEDGLAFGTLAEQATRPKTPRILSDSCALVTLVRRGRIDWLRPYAELAQDAMQIHRPDNAERTRTPSEFASWKKIPGHAFTPTPYITKPWTRFQVDQYDHLETLGRVHRPQVISYLDPKDGTPLKMAERKALMETALRNALAPLDGKMPARVMYDYGGIWKDSNGAVRLAPLTSSITAVDPEFGLFNNRTRGYDLAKILGELGAGSAFVAVALATMAGKHSGGATLVANLRRDDGASLLLITPPTAQELKNDAQVERPFWPGFYGFN</sequence>
<dbReference type="OrthoDB" id="8837296at2"/>
<gene>
    <name evidence="3" type="ORF">GEV47_15575</name>
</gene>
<evidence type="ECO:0000259" key="2">
    <source>
        <dbReference type="Pfam" id="PF20995"/>
    </source>
</evidence>
<organism evidence="3 4">
    <name type="scientific">Glaciimonas soli</name>
    <dbReference type="NCBI Taxonomy" id="2590999"/>
    <lineage>
        <taxon>Bacteria</taxon>
        <taxon>Pseudomonadati</taxon>
        <taxon>Pseudomonadota</taxon>
        <taxon>Betaproteobacteria</taxon>
        <taxon>Burkholderiales</taxon>
        <taxon>Oxalobacteraceae</taxon>
        <taxon>Glaciimonas</taxon>
    </lineage>
</organism>
<reference evidence="3 4" key="1">
    <citation type="submission" date="2019-10" db="EMBL/GenBank/DDBJ databases">
        <title>Glaciimonas soli sp. nov., a psychrophilic bacterium isolated from the forest soil of a high elevation mountain in Taiwan.</title>
        <authorList>
            <person name="Wang L.-T."/>
            <person name="Shieh W.Y."/>
        </authorList>
    </citation>
    <scope>NUCLEOTIDE SEQUENCE [LARGE SCALE GENOMIC DNA]</scope>
    <source>
        <strain evidence="3 4">GS1</strain>
    </source>
</reference>
<comment type="caution">
    <text evidence="3">The sequence shown here is derived from an EMBL/GenBank/DDBJ whole genome shotgun (WGS) entry which is preliminary data.</text>
</comment>
<accession>A0A843YZX2</accession>
<name>A0A843YZX2_9BURK</name>
<dbReference type="InterPro" id="IPR048303">
    <property type="entry name" value="Tla3_C"/>
</dbReference>
<proteinExistence type="predicted"/>
<evidence type="ECO:0000313" key="3">
    <source>
        <dbReference type="EMBL" id="MQR02096.1"/>
    </source>
</evidence>
<dbReference type="Pfam" id="PF20995">
    <property type="entry name" value="Tla3_C"/>
    <property type="match status" value="1"/>
</dbReference>
<dbReference type="Proteomes" id="UP000451565">
    <property type="component" value="Unassembled WGS sequence"/>
</dbReference>
<evidence type="ECO:0000313" key="4">
    <source>
        <dbReference type="Proteomes" id="UP000451565"/>
    </source>
</evidence>
<keyword evidence="4" id="KW-1185">Reference proteome</keyword>
<feature type="domain" description="Type VI lipase adapter protein Tla3 N-terminal" evidence="1">
    <location>
        <begin position="9"/>
        <end position="177"/>
    </location>
</feature>
<dbReference type="Pfam" id="PF11394">
    <property type="entry name" value="Tla3_N"/>
    <property type="match status" value="1"/>
</dbReference>